<evidence type="ECO:0000256" key="5">
    <source>
        <dbReference type="ARBA" id="ARBA00023274"/>
    </source>
</evidence>
<dbReference type="InterPro" id="IPR010979">
    <property type="entry name" value="Ribosomal_uS13-like_H2TH"/>
</dbReference>
<comment type="function">
    <text evidence="7">Located at the top of the head of the 30S subunit, it contacts several helices of the 16S rRNA. In the 70S ribosome it contacts the 23S rRNA (bridge B1a) and protein L5 of the 50S subunit (bridge B1b), connecting the 2 subunits; these bridges are implicated in subunit movement. Contacts the tRNAs in the A and P-sites.</text>
</comment>
<keyword evidence="3 7" id="KW-0694">RNA-binding</keyword>
<dbReference type="AlphaFoldDB" id="A0A1F5CBY6"/>
<dbReference type="GO" id="GO:0015935">
    <property type="term" value="C:small ribosomal subunit"/>
    <property type="evidence" value="ECO:0007669"/>
    <property type="project" value="TreeGrafter"/>
</dbReference>
<dbReference type="GO" id="GO:0000049">
    <property type="term" value="F:tRNA binding"/>
    <property type="evidence" value="ECO:0007669"/>
    <property type="project" value="UniProtKB-UniRule"/>
</dbReference>
<evidence type="ECO:0000256" key="7">
    <source>
        <dbReference type="HAMAP-Rule" id="MF_01315"/>
    </source>
</evidence>
<feature type="compositionally biased region" description="Basic residues" evidence="9">
    <location>
        <begin position="101"/>
        <end position="114"/>
    </location>
</feature>
<dbReference type="GO" id="GO:0006412">
    <property type="term" value="P:translation"/>
    <property type="evidence" value="ECO:0007669"/>
    <property type="project" value="UniProtKB-UniRule"/>
</dbReference>
<evidence type="ECO:0000256" key="8">
    <source>
        <dbReference type="RuleBase" id="RU003830"/>
    </source>
</evidence>
<keyword evidence="2 7" id="KW-0699">rRNA-binding</keyword>
<dbReference type="GO" id="GO:0003735">
    <property type="term" value="F:structural constituent of ribosome"/>
    <property type="evidence" value="ECO:0007669"/>
    <property type="project" value="InterPro"/>
</dbReference>
<dbReference type="Proteomes" id="UP000177197">
    <property type="component" value="Unassembled WGS sequence"/>
</dbReference>
<accession>A0A1F5CBY6</accession>
<evidence type="ECO:0000256" key="6">
    <source>
        <dbReference type="ARBA" id="ARBA00035166"/>
    </source>
</evidence>
<evidence type="ECO:0000256" key="4">
    <source>
        <dbReference type="ARBA" id="ARBA00022980"/>
    </source>
</evidence>
<evidence type="ECO:0000313" key="10">
    <source>
        <dbReference type="EMBL" id="OGD40328.1"/>
    </source>
</evidence>
<evidence type="ECO:0000256" key="2">
    <source>
        <dbReference type="ARBA" id="ARBA00022730"/>
    </source>
</evidence>
<dbReference type="Gene3D" id="1.10.8.50">
    <property type="match status" value="1"/>
</dbReference>
<dbReference type="GO" id="GO:0019843">
    <property type="term" value="F:rRNA binding"/>
    <property type="evidence" value="ECO:0007669"/>
    <property type="project" value="UniProtKB-UniRule"/>
</dbReference>
<dbReference type="PANTHER" id="PTHR10871">
    <property type="entry name" value="30S RIBOSOMAL PROTEIN S13/40S RIBOSOMAL PROTEIN S18"/>
    <property type="match status" value="1"/>
</dbReference>
<keyword evidence="7" id="KW-0820">tRNA-binding</keyword>
<dbReference type="InterPro" id="IPR018269">
    <property type="entry name" value="Ribosomal_uS13_CS"/>
</dbReference>
<protein>
    <recommendedName>
        <fullName evidence="6 7">Small ribosomal subunit protein uS13</fullName>
    </recommendedName>
</protein>
<gene>
    <name evidence="7" type="primary">rpsM</name>
    <name evidence="10" type="ORF">A3I30_03490</name>
</gene>
<sequence length="129" mass="14824">MPRIAGINIPDNKKIVFSLPYIYGIGRPLAEKIVKQAKIDPDKRANTLIPEELNRLRDIVEKNYKIEGDLRRTIQMNVKRMREIGAYRGMRHAKGLPVRGQRTKTNSRTRRGNVRKTVGSGRKKSSEKT</sequence>
<dbReference type="InterPro" id="IPR001892">
    <property type="entry name" value="Ribosomal_uS13"/>
</dbReference>
<comment type="caution">
    <text evidence="10">The sequence shown here is derived from an EMBL/GenBank/DDBJ whole genome shotgun (WGS) entry which is preliminary data.</text>
</comment>
<evidence type="ECO:0000256" key="9">
    <source>
        <dbReference type="SAM" id="MobiDB-lite"/>
    </source>
</evidence>
<dbReference type="NCBIfam" id="TIGR03631">
    <property type="entry name" value="uS13_bact"/>
    <property type="match status" value="1"/>
</dbReference>
<keyword evidence="5 7" id="KW-0687">Ribonucleoprotein</keyword>
<dbReference type="PROSITE" id="PS50159">
    <property type="entry name" value="RIBOSOMAL_S13_2"/>
    <property type="match status" value="1"/>
</dbReference>
<dbReference type="GO" id="GO:0005829">
    <property type="term" value="C:cytosol"/>
    <property type="evidence" value="ECO:0007669"/>
    <property type="project" value="TreeGrafter"/>
</dbReference>
<dbReference type="FunFam" id="1.10.8.50:FF:000001">
    <property type="entry name" value="30S ribosomal protein S13"/>
    <property type="match status" value="1"/>
</dbReference>
<keyword evidence="4 7" id="KW-0689">Ribosomal protein</keyword>
<dbReference type="HAMAP" id="MF_01315">
    <property type="entry name" value="Ribosomal_uS13"/>
    <property type="match status" value="1"/>
</dbReference>
<feature type="region of interest" description="Disordered" evidence="9">
    <location>
        <begin position="89"/>
        <end position="129"/>
    </location>
</feature>
<name>A0A1F5CBY6_9BACT</name>
<dbReference type="EMBL" id="MEYV01000010">
    <property type="protein sequence ID" value="OGD40328.1"/>
    <property type="molecule type" value="Genomic_DNA"/>
</dbReference>
<proteinExistence type="inferred from homology"/>
<dbReference type="PANTHER" id="PTHR10871:SF1">
    <property type="entry name" value="SMALL RIBOSOMAL SUBUNIT PROTEIN US13M"/>
    <property type="match status" value="1"/>
</dbReference>
<dbReference type="PIRSF" id="PIRSF002134">
    <property type="entry name" value="Ribosomal_S13"/>
    <property type="match status" value="1"/>
</dbReference>
<evidence type="ECO:0000256" key="1">
    <source>
        <dbReference type="ARBA" id="ARBA00008080"/>
    </source>
</evidence>
<dbReference type="PROSITE" id="PS00646">
    <property type="entry name" value="RIBOSOMAL_S13_1"/>
    <property type="match status" value="1"/>
</dbReference>
<dbReference type="InterPro" id="IPR027437">
    <property type="entry name" value="Rbsml_uS13_C"/>
</dbReference>
<evidence type="ECO:0000313" key="11">
    <source>
        <dbReference type="Proteomes" id="UP000177197"/>
    </source>
</evidence>
<dbReference type="Pfam" id="PF00416">
    <property type="entry name" value="Ribosomal_S13"/>
    <property type="match status" value="1"/>
</dbReference>
<dbReference type="InterPro" id="IPR019980">
    <property type="entry name" value="Ribosomal_uS13_bac-type"/>
</dbReference>
<comment type="similarity">
    <text evidence="1 7 8">Belongs to the universal ribosomal protein uS13 family.</text>
</comment>
<dbReference type="SUPFAM" id="SSF46946">
    <property type="entry name" value="S13-like H2TH domain"/>
    <property type="match status" value="1"/>
</dbReference>
<reference evidence="10 11" key="1">
    <citation type="journal article" date="2016" name="Nat. Commun.">
        <title>Thousands of microbial genomes shed light on interconnected biogeochemical processes in an aquifer system.</title>
        <authorList>
            <person name="Anantharaman K."/>
            <person name="Brown C.T."/>
            <person name="Hug L.A."/>
            <person name="Sharon I."/>
            <person name="Castelle C.J."/>
            <person name="Probst A.J."/>
            <person name="Thomas B.C."/>
            <person name="Singh A."/>
            <person name="Wilkins M.J."/>
            <person name="Karaoz U."/>
            <person name="Brodie E.L."/>
            <person name="Williams K.H."/>
            <person name="Hubbard S.S."/>
            <person name="Banfield J.F."/>
        </authorList>
    </citation>
    <scope>NUCLEOTIDE SEQUENCE [LARGE SCALE GENOMIC DNA]</scope>
</reference>
<organism evidence="10 11">
    <name type="scientific">Candidatus Azambacteria bacterium RIFCSPLOWO2_02_FULL_44_14</name>
    <dbReference type="NCBI Taxonomy" id="1797306"/>
    <lineage>
        <taxon>Bacteria</taxon>
        <taxon>Candidatus Azamiibacteriota</taxon>
    </lineage>
</organism>
<dbReference type="Gene3D" id="4.10.910.10">
    <property type="entry name" value="30s ribosomal protein s13, domain 2"/>
    <property type="match status" value="1"/>
</dbReference>
<evidence type="ECO:0000256" key="3">
    <source>
        <dbReference type="ARBA" id="ARBA00022884"/>
    </source>
</evidence>
<comment type="subunit">
    <text evidence="7">Part of the 30S ribosomal subunit. Forms a loose heterodimer with protein S19. Forms two bridges to the 50S subunit in the 70S ribosome.</text>
</comment>